<proteinExistence type="predicted"/>
<dbReference type="PRINTS" id="PR00038">
    <property type="entry name" value="HTHLUXR"/>
</dbReference>
<feature type="transmembrane region" description="Helical" evidence="6">
    <location>
        <begin position="366"/>
        <end position="386"/>
    </location>
</feature>
<keyword evidence="6" id="KW-0472">Membrane</keyword>
<evidence type="ECO:0000313" key="8">
    <source>
        <dbReference type="EMBL" id="BCA89390.1"/>
    </source>
</evidence>
<reference evidence="9" key="2">
    <citation type="submission" date="2020-03" db="EMBL/GenBank/DDBJ databases">
        <title>Complete Genome Sequence of Adlercreutzia sp. strain 8CFCBH1 Producing Equol, Isolated from Healthy Japanese Feces.</title>
        <authorList>
            <person name="Ogata Y."/>
            <person name="Sakamoto M."/>
            <person name="Ohkuma M."/>
            <person name="Hattori M."/>
            <person name="Suda W."/>
        </authorList>
    </citation>
    <scope>NUCLEOTIDE SEQUENCE [LARGE SCALE GENOMIC DNA]</scope>
    <source>
        <strain evidence="9">8CFCBH1</strain>
    </source>
</reference>
<gene>
    <name evidence="8" type="ORF">ADCFC_18870</name>
</gene>
<dbReference type="SUPFAM" id="SSF46894">
    <property type="entry name" value="C-terminal effector domain of the bipartite response regulators"/>
    <property type="match status" value="1"/>
</dbReference>
<protein>
    <recommendedName>
        <fullName evidence="7">HTH luxR-type domain-containing protein</fullName>
    </recommendedName>
</protein>
<feature type="compositionally biased region" description="Low complexity" evidence="5">
    <location>
        <begin position="479"/>
        <end position="517"/>
    </location>
</feature>
<dbReference type="InterPro" id="IPR036388">
    <property type="entry name" value="WH-like_DNA-bd_sf"/>
</dbReference>
<dbReference type="Proteomes" id="UP000501727">
    <property type="component" value="Chromosome"/>
</dbReference>
<organism evidence="8 9">
    <name type="scientific">Adlercreutzia hattorii</name>
    <dbReference type="NCBI Taxonomy" id="2707299"/>
    <lineage>
        <taxon>Bacteria</taxon>
        <taxon>Bacillati</taxon>
        <taxon>Actinomycetota</taxon>
        <taxon>Coriobacteriia</taxon>
        <taxon>Eggerthellales</taxon>
        <taxon>Eggerthellaceae</taxon>
        <taxon>Adlercreutzia</taxon>
    </lineage>
</organism>
<evidence type="ECO:0000313" key="9">
    <source>
        <dbReference type="Proteomes" id="UP000501727"/>
    </source>
</evidence>
<feature type="transmembrane region" description="Helical" evidence="6">
    <location>
        <begin position="139"/>
        <end position="160"/>
    </location>
</feature>
<sequence>MSVVVSGLLSRAKAFWPMLAGIICARTALIVACYGSYASTDDGIFTDGSMFVTCALFIVALLIFSRSRRELGATAVQWIMVGSIIVAAGASMALSLLDSADQILVATAFALSIANTLALSLCMFYWLRCLRGTDEVTAALFVFSAFFISVGIVYLLSFLPTRAQNIIGMALIVAQFAFLGPAGLRAEHPTERPHRRARTFFTFARSNIQDSRFLAACAVGMALLGFVDGFLRGYPDGLPIPFTWSSRLAYALCSMLICALLMLLVVRRRERVMTVDAFITMALLASLSLVLFGAFPYHWEIGAVAVNTLNIVICAYCWYVIIAFTSFGTRDPYIYAMGGWVICFGSRSLARMLLYFTYPLAGNDLLINSLLGALVLISTQVVLVQFMHAERGESSAEADRLEAENERVMRQAEADAAESAAALAEAEQTLQSVVFNAARREATAQQTASEALKAAEARQCIRCNEECAAIREQLFQIDPASASPGSTPSPSPSATMPSPLGSSPSSALESSLAPSPSTMGELSDSMRRNVERMGEHFLLTSREMDVLTLYALGHTQKKVAEELFITPATAHSHIKRIYSKCGMHSRQEILEYLNSYGS</sequence>
<dbReference type="EMBL" id="AP022829">
    <property type="protein sequence ID" value="BCA89390.1"/>
    <property type="molecule type" value="Genomic_DNA"/>
</dbReference>
<dbReference type="KEGG" id="ahat:ADCFC_20090"/>
<evidence type="ECO:0000259" key="7">
    <source>
        <dbReference type="PROSITE" id="PS50043"/>
    </source>
</evidence>
<feature type="transmembrane region" description="Helical" evidence="6">
    <location>
        <begin position="103"/>
        <end position="127"/>
    </location>
</feature>
<feature type="transmembrane region" description="Helical" evidence="6">
    <location>
        <begin position="247"/>
        <end position="266"/>
    </location>
</feature>
<keyword evidence="9" id="KW-1185">Reference proteome</keyword>
<feature type="transmembrane region" description="Helical" evidence="6">
    <location>
        <begin position="43"/>
        <end position="64"/>
    </location>
</feature>
<name>A0A6F8SPA7_9ACTN</name>
<evidence type="ECO:0000256" key="3">
    <source>
        <dbReference type="ARBA" id="ARBA00023163"/>
    </source>
</evidence>
<reference evidence="9" key="1">
    <citation type="journal article" date="2020" name="Microbiol. Resour. Announc.">
        <title>Complete Genome Sequence of Adlercreutzia sp. Strain 8CFCBH1, a Potent Producer of Equol, Isolated from Healthy Japanese Feces.</title>
        <authorList>
            <person name="Ogata Y."/>
            <person name="Sakamoto M."/>
            <person name="Ohkuma M."/>
            <person name="Hattori M."/>
            <person name="Suda W."/>
        </authorList>
    </citation>
    <scope>NUCLEOTIDE SEQUENCE [LARGE SCALE GENOMIC DNA]</scope>
    <source>
        <strain evidence="9">8CFCBH1</strain>
    </source>
</reference>
<feature type="domain" description="HTH luxR-type" evidence="7">
    <location>
        <begin position="532"/>
        <end position="597"/>
    </location>
</feature>
<keyword evidence="4" id="KW-0175">Coiled coil</keyword>
<dbReference type="SMART" id="SM00421">
    <property type="entry name" value="HTH_LUXR"/>
    <property type="match status" value="1"/>
</dbReference>
<dbReference type="Pfam" id="PF00196">
    <property type="entry name" value="GerE"/>
    <property type="match status" value="1"/>
</dbReference>
<keyword evidence="3" id="KW-0804">Transcription</keyword>
<dbReference type="Gene3D" id="1.10.10.10">
    <property type="entry name" value="Winged helix-like DNA-binding domain superfamily/Winged helix DNA-binding domain"/>
    <property type="match status" value="1"/>
</dbReference>
<feature type="transmembrane region" description="Helical" evidence="6">
    <location>
        <begin position="213"/>
        <end position="235"/>
    </location>
</feature>
<evidence type="ECO:0000256" key="1">
    <source>
        <dbReference type="ARBA" id="ARBA00023015"/>
    </source>
</evidence>
<evidence type="ECO:0000256" key="4">
    <source>
        <dbReference type="SAM" id="Coils"/>
    </source>
</evidence>
<feature type="transmembrane region" description="Helical" evidence="6">
    <location>
        <begin position="333"/>
        <end position="354"/>
    </location>
</feature>
<dbReference type="GO" id="GO:0006355">
    <property type="term" value="P:regulation of DNA-templated transcription"/>
    <property type="evidence" value="ECO:0007669"/>
    <property type="project" value="InterPro"/>
</dbReference>
<dbReference type="RefSeq" id="WP_231699512.1">
    <property type="nucleotide sequence ID" value="NZ_AP022829.1"/>
</dbReference>
<feature type="transmembrane region" description="Helical" evidence="6">
    <location>
        <begin position="76"/>
        <end position="97"/>
    </location>
</feature>
<feature type="transmembrane region" description="Helical" evidence="6">
    <location>
        <begin position="301"/>
        <end position="321"/>
    </location>
</feature>
<keyword evidence="6" id="KW-1133">Transmembrane helix</keyword>
<feature type="coiled-coil region" evidence="4">
    <location>
        <begin position="391"/>
        <end position="429"/>
    </location>
</feature>
<keyword evidence="2" id="KW-0238">DNA-binding</keyword>
<dbReference type="AlphaFoldDB" id="A0A6F8SPA7"/>
<dbReference type="PANTHER" id="PTHR44688:SF16">
    <property type="entry name" value="DNA-BINDING TRANSCRIPTIONAL ACTIVATOR DEVR_DOSR"/>
    <property type="match status" value="1"/>
</dbReference>
<evidence type="ECO:0000256" key="2">
    <source>
        <dbReference type="ARBA" id="ARBA00023125"/>
    </source>
</evidence>
<dbReference type="InterPro" id="IPR000792">
    <property type="entry name" value="Tscrpt_reg_LuxR_C"/>
</dbReference>
<keyword evidence="6" id="KW-0812">Transmembrane</keyword>
<feature type="transmembrane region" description="Helical" evidence="6">
    <location>
        <begin position="278"/>
        <end position="295"/>
    </location>
</feature>
<evidence type="ECO:0000256" key="6">
    <source>
        <dbReference type="SAM" id="Phobius"/>
    </source>
</evidence>
<accession>A0A6F8SPA7</accession>
<keyword evidence="1" id="KW-0805">Transcription regulation</keyword>
<dbReference type="InterPro" id="IPR016032">
    <property type="entry name" value="Sig_transdc_resp-reg_C-effctor"/>
</dbReference>
<dbReference type="CDD" id="cd06170">
    <property type="entry name" value="LuxR_C_like"/>
    <property type="match status" value="1"/>
</dbReference>
<dbReference type="PROSITE" id="PS50043">
    <property type="entry name" value="HTH_LUXR_2"/>
    <property type="match status" value="1"/>
</dbReference>
<feature type="transmembrane region" description="Helical" evidence="6">
    <location>
        <begin position="15"/>
        <end position="37"/>
    </location>
</feature>
<dbReference type="GO" id="GO:0003677">
    <property type="term" value="F:DNA binding"/>
    <property type="evidence" value="ECO:0007669"/>
    <property type="project" value="UniProtKB-KW"/>
</dbReference>
<feature type="region of interest" description="Disordered" evidence="5">
    <location>
        <begin position="479"/>
        <end position="524"/>
    </location>
</feature>
<evidence type="ECO:0000256" key="5">
    <source>
        <dbReference type="SAM" id="MobiDB-lite"/>
    </source>
</evidence>
<dbReference type="PANTHER" id="PTHR44688">
    <property type="entry name" value="DNA-BINDING TRANSCRIPTIONAL ACTIVATOR DEVR_DOSR"/>
    <property type="match status" value="1"/>
</dbReference>